<dbReference type="InterPro" id="IPR017310">
    <property type="entry name" value="Pept_S8A_subtilisin_clostridia"/>
</dbReference>
<organism evidence="7 8">
    <name type="scientific">Wujia chipingensis</name>
    <dbReference type="NCBI Taxonomy" id="2763670"/>
    <lineage>
        <taxon>Bacteria</taxon>
        <taxon>Bacillati</taxon>
        <taxon>Bacillota</taxon>
        <taxon>Clostridia</taxon>
        <taxon>Lachnospirales</taxon>
        <taxon>Lachnospiraceae</taxon>
        <taxon>Wujia</taxon>
    </lineage>
</organism>
<dbReference type="EMBL" id="CP060632">
    <property type="protein sequence ID" value="QNL99954.1"/>
    <property type="molecule type" value="Genomic_DNA"/>
</dbReference>
<feature type="domain" description="Peptidase S8/S53" evidence="6">
    <location>
        <begin position="460"/>
        <end position="596"/>
    </location>
</feature>
<evidence type="ECO:0000259" key="6">
    <source>
        <dbReference type="Pfam" id="PF00082"/>
    </source>
</evidence>
<keyword evidence="8" id="KW-1185">Reference proteome</keyword>
<evidence type="ECO:0000313" key="7">
    <source>
        <dbReference type="EMBL" id="QNL99954.1"/>
    </source>
</evidence>
<comment type="similarity">
    <text evidence="1 5">Belongs to the peptidase S8 family.</text>
</comment>
<dbReference type="KEGG" id="wcp:H9Q76_01175"/>
<dbReference type="Pfam" id="PF00082">
    <property type="entry name" value="Peptidase_S8"/>
    <property type="match status" value="2"/>
</dbReference>
<evidence type="ECO:0000313" key="8">
    <source>
        <dbReference type="Proteomes" id="UP000515819"/>
    </source>
</evidence>
<dbReference type="Proteomes" id="UP000515819">
    <property type="component" value="Chromosome"/>
</dbReference>
<feature type="active site" description="Charge relay system" evidence="5">
    <location>
        <position position="197"/>
    </location>
</feature>
<feature type="active site" description="Charge relay system" evidence="5">
    <location>
        <position position="541"/>
    </location>
</feature>
<dbReference type="InterPro" id="IPR034045">
    <property type="entry name" value="Pep_S8_CspA-like"/>
</dbReference>
<dbReference type="RefSeq" id="WP_249321402.1">
    <property type="nucleotide sequence ID" value="NZ_CP060632.1"/>
</dbReference>
<dbReference type="PANTHER" id="PTHR43806">
    <property type="entry name" value="PEPTIDASE S8"/>
    <property type="match status" value="1"/>
</dbReference>
<dbReference type="PANTHER" id="PTHR43806:SF11">
    <property type="entry name" value="CEREVISIN-RELATED"/>
    <property type="match status" value="1"/>
</dbReference>
<proteinExistence type="inferred from homology"/>
<dbReference type="PROSITE" id="PS51892">
    <property type="entry name" value="SUBTILASE"/>
    <property type="match status" value="1"/>
</dbReference>
<evidence type="ECO:0000256" key="3">
    <source>
        <dbReference type="ARBA" id="ARBA00022801"/>
    </source>
</evidence>
<keyword evidence="2 5" id="KW-0645">Protease</keyword>
<dbReference type="InterPro" id="IPR015500">
    <property type="entry name" value="Peptidase_S8_subtilisin-rel"/>
</dbReference>
<keyword evidence="4 5" id="KW-0720">Serine protease</keyword>
<dbReference type="CDD" id="cd07478">
    <property type="entry name" value="Peptidases_S8_CspA-like"/>
    <property type="match status" value="1"/>
</dbReference>
<dbReference type="PRINTS" id="PR00723">
    <property type="entry name" value="SUBTILISIN"/>
</dbReference>
<dbReference type="AlphaFoldDB" id="A0A7G9FN23"/>
<name>A0A7G9FN23_9FIRM</name>
<dbReference type="PROSITE" id="PS00136">
    <property type="entry name" value="SUBTILASE_ASP"/>
    <property type="match status" value="1"/>
</dbReference>
<evidence type="ECO:0000256" key="2">
    <source>
        <dbReference type="ARBA" id="ARBA00022670"/>
    </source>
</evidence>
<feature type="domain" description="Peptidase S8/S53" evidence="6">
    <location>
        <begin position="106"/>
        <end position="315"/>
    </location>
</feature>
<reference evidence="7 8" key="1">
    <citation type="submission" date="2020-08" db="EMBL/GenBank/DDBJ databases">
        <authorList>
            <person name="Liu C."/>
            <person name="Sun Q."/>
        </authorList>
    </citation>
    <scope>NUCLEOTIDE SEQUENCE [LARGE SCALE GENOMIC DNA]</scope>
    <source>
        <strain evidence="7 8">NSJ-4</strain>
    </source>
</reference>
<dbReference type="SUPFAM" id="SSF52743">
    <property type="entry name" value="Subtilisin-like"/>
    <property type="match status" value="1"/>
</dbReference>
<sequence length="609" mass="66395">MDSLYDSACGAYIYDEDVLDFLVKYDNNLAGEMQILQPDCRTIINSQFLVAYRSALDTSGAPLSTDILFGLGYDRIPKCFGLMDTSALHGIGIGAVQTVPGLSLSGKDVLVGFIDTGIDFANPLFRRADGTCRVTAIWDQTQAAYEAGGQNMSMQSEEIDTRPIFGYGREYPQELLNLAIQTEQPYQIVPSRDTDGHGTFLASVAAGNTYLDGDDIFSGVAPESDIIMVKLKQAKQRLRDFFLIPDGVPCYSEADIILGVKYLINKAMELGRPLVICLGLGTSQGDHNGNLNLELYLDTVVTLPGICVVGSAGNELGTGGHFASLSTINLGNQNGISQPRTRTVRNEMEIYVEDENPGFCTEIWGRAPSLYQIAVYSPTGQRFDQLFPNRDSSGMITYLYEGTTLYAESVVVENNSGDPFILLRFEKPATGIWRIEVTENYSSFPVGYDAWLPIRQFLGGNTRFSRPDPEVILCAPANARGTITVAGYNHLDNSLYVESSRGYTRKGRIQPDFAAPAVRVAGLLAGGSGTRPLFVRRSGTSVGAALTAGAAALFFEWGIVRGNYYGMNTEVIRQILIRGARTVVDIAYPNPAWGWGVLDISRAFEVLRG</sequence>
<dbReference type="GO" id="GO:0006508">
    <property type="term" value="P:proteolysis"/>
    <property type="evidence" value="ECO:0007669"/>
    <property type="project" value="UniProtKB-KW"/>
</dbReference>
<feature type="active site" description="Charge relay system" evidence="5">
    <location>
        <position position="115"/>
    </location>
</feature>
<accession>A0A7G9FN23</accession>
<protein>
    <submittedName>
        <fullName evidence="7">S8 family peptidase</fullName>
    </submittedName>
</protein>
<evidence type="ECO:0000256" key="4">
    <source>
        <dbReference type="ARBA" id="ARBA00022825"/>
    </source>
</evidence>
<dbReference type="InterPro" id="IPR000209">
    <property type="entry name" value="Peptidase_S8/S53_dom"/>
</dbReference>
<dbReference type="Gene3D" id="3.40.50.200">
    <property type="entry name" value="Peptidase S8/S53 domain"/>
    <property type="match status" value="1"/>
</dbReference>
<dbReference type="InterPro" id="IPR036852">
    <property type="entry name" value="Peptidase_S8/S53_dom_sf"/>
</dbReference>
<gene>
    <name evidence="7" type="ORF">H9Q76_01175</name>
</gene>
<dbReference type="Gene3D" id="2.60.120.1290">
    <property type="match status" value="1"/>
</dbReference>
<dbReference type="InterPro" id="IPR050131">
    <property type="entry name" value="Peptidase_S8_subtilisin-like"/>
</dbReference>
<dbReference type="PIRSF" id="PIRSF037894">
    <property type="entry name" value="Subtilisin_rel_CspABC"/>
    <property type="match status" value="1"/>
</dbReference>
<evidence type="ECO:0000256" key="1">
    <source>
        <dbReference type="ARBA" id="ARBA00011073"/>
    </source>
</evidence>
<dbReference type="GO" id="GO:0004252">
    <property type="term" value="F:serine-type endopeptidase activity"/>
    <property type="evidence" value="ECO:0007669"/>
    <property type="project" value="UniProtKB-UniRule"/>
</dbReference>
<evidence type="ECO:0000256" key="5">
    <source>
        <dbReference type="PROSITE-ProRule" id="PRU01240"/>
    </source>
</evidence>
<keyword evidence="3 5" id="KW-0378">Hydrolase</keyword>
<dbReference type="InterPro" id="IPR023827">
    <property type="entry name" value="Peptidase_S8_Asp-AS"/>
</dbReference>